<keyword evidence="3" id="KW-1185">Reference proteome</keyword>
<evidence type="ECO:0000256" key="1">
    <source>
        <dbReference type="SAM" id="MobiDB-lite"/>
    </source>
</evidence>
<evidence type="ECO:0000313" key="3">
    <source>
        <dbReference type="Proteomes" id="UP001597520"/>
    </source>
</evidence>
<accession>A0ABW5T1J4</accession>
<dbReference type="Proteomes" id="UP001597520">
    <property type="component" value="Unassembled WGS sequence"/>
</dbReference>
<organism evidence="2 3">
    <name type="scientific">Salibacterium lacus</name>
    <dbReference type="NCBI Taxonomy" id="1898109"/>
    <lineage>
        <taxon>Bacteria</taxon>
        <taxon>Bacillati</taxon>
        <taxon>Bacillota</taxon>
        <taxon>Bacilli</taxon>
        <taxon>Bacillales</taxon>
        <taxon>Bacillaceae</taxon>
    </lineage>
</organism>
<dbReference type="EMBL" id="JBHUML010000002">
    <property type="protein sequence ID" value="MFD2705600.1"/>
    <property type="molecule type" value="Genomic_DNA"/>
</dbReference>
<gene>
    <name evidence="2" type="ORF">ACFSUB_08975</name>
</gene>
<dbReference type="RefSeq" id="WP_380712849.1">
    <property type="nucleotide sequence ID" value="NZ_JBHUML010000002.1"/>
</dbReference>
<comment type="caution">
    <text evidence="2">The sequence shown here is derived from an EMBL/GenBank/DDBJ whole genome shotgun (WGS) entry which is preliminary data.</text>
</comment>
<reference evidence="3" key="1">
    <citation type="journal article" date="2019" name="Int. J. Syst. Evol. Microbiol.">
        <title>The Global Catalogue of Microorganisms (GCM) 10K type strain sequencing project: providing services to taxonomists for standard genome sequencing and annotation.</title>
        <authorList>
            <consortium name="The Broad Institute Genomics Platform"/>
            <consortium name="The Broad Institute Genome Sequencing Center for Infectious Disease"/>
            <person name="Wu L."/>
            <person name="Ma J."/>
        </authorList>
    </citation>
    <scope>NUCLEOTIDE SEQUENCE [LARGE SCALE GENOMIC DNA]</scope>
    <source>
        <strain evidence="3">KCTC 33792</strain>
    </source>
</reference>
<feature type="region of interest" description="Disordered" evidence="1">
    <location>
        <begin position="1"/>
        <end position="26"/>
    </location>
</feature>
<name>A0ABW5T1J4_9BACI</name>
<protein>
    <submittedName>
        <fullName evidence="2">Uncharacterized protein</fullName>
    </submittedName>
</protein>
<sequence>MDKSEELIEKSRESIKKSPHDPGNDREIIESIKKSGESIEKHNAPLFSAAGGSSWTTFTGINW</sequence>
<evidence type="ECO:0000313" key="2">
    <source>
        <dbReference type="EMBL" id="MFD2705600.1"/>
    </source>
</evidence>
<proteinExistence type="predicted"/>